<dbReference type="EC" id="3.2.1.39" evidence="3"/>
<keyword evidence="7" id="KW-0961">Cell wall biogenesis/degradation</keyword>
<evidence type="ECO:0000256" key="1">
    <source>
        <dbReference type="ARBA" id="ARBA00000382"/>
    </source>
</evidence>
<dbReference type="KEGG" id="ago:AGOS_AEL130C"/>
<sequence>MVYVQIAIAWHFISSSIALAHEAAHLSAPQIIPQLSREYHSIDFLNVGFTGSYSPVSTLKAVESKQCRCETGPRVWFSGATAPIDEPLSVHFRGPLKLHRFAYYTSEHFVLDQQASGSWQRGAYFDAASRTRQNAVFLTRAGAHSECLGKALTYAAEDGVSRSDRPATLSKHASLSSDQEFAIFADDPCPESGIGNACGVYRKGIPAYHGFAGATKMFLFEFEMPAETLAPHPKFEFYDLPAIWLLNARIPRTAQYPNNADCSCWASGCGEFDVFEAMNATESYHLYSAFHTFQGIDDVGSGIQPPAFFERRPRGVMRGGVIFDSVGHVRVFMSDAVSFERNISSAKLASMMYRLQLSTPYKLVLPNVTAVRPILEMTSNAIHLLHKAGMTGYVVLTLASLVYLII</sequence>
<dbReference type="GO" id="GO:0071555">
    <property type="term" value="P:cell wall organization"/>
    <property type="evidence" value="ECO:0007669"/>
    <property type="project" value="UniProtKB-KW"/>
</dbReference>
<gene>
    <name evidence="10" type="ORF">AGOS_AEL130C</name>
</gene>
<evidence type="ECO:0000313" key="11">
    <source>
        <dbReference type="Proteomes" id="UP000000591"/>
    </source>
</evidence>
<name>Q757Z0_EREGS</name>
<dbReference type="GeneID" id="4620918"/>
<keyword evidence="11" id="KW-1185">Reference proteome</keyword>
<accession>Q757Z0</accession>
<organism evidence="10 11">
    <name type="scientific">Eremothecium gossypii (strain ATCC 10895 / CBS 109.51 / FGSC 9923 / NRRL Y-1056)</name>
    <name type="common">Yeast</name>
    <name type="synonym">Ashbya gossypii</name>
    <dbReference type="NCBI Taxonomy" id="284811"/>
    <lineage>
        <taxon>Eukaryota</taxon>
        <taxon>Fungi</taxon>
        <taxon>Dikarya</taxon>
        <taxon>Ascomycota</taxon>
        <taxon>Saccharomycotina</taxon>
        <taxon>Saccharomycetes</taxon>
        <taxon>Saccharomycetales</taxon>
        <taxon>Saccharomycetaceae</taxon>
        <taxon>Eremothecium</taxon>
    </lineage>
</organism>
<keyword evidence="4" id="KW-0732">Signal</keyword>
<dbReference type="Pfam" id="PF10287">
    <property type="entry name" value="YJL171C_Tos1_C"/>
    <property type="match status" value="1"/>
</dbReference>
<reference evidence="10 11" key="1">
    <citation type="journal article" date="2004" name="Science">
        <title>The Ashbya gossypii genome as a tool for mapping the ancient Saccharomyces cerevisiae genome.</title>
        <authorList>
            <person name="Dietrich F.S."/>
            <person name="Voegeli S."/>
            <person name="Brachat S."/>
            <person name="Lerch A."/>
            <person name="Gates K."/>
            <person name="Steiner S."/>
            <person name="Mohr C."/>
            <person name="Pohlmann R."/>
            <person name="Luedi P."/>
            <person name="Choi S."/>
            <person name="Wing R.A."/>
            <person name="Flavier A."/>
            <person name="Gaffney T.D."/>
            <person name="Philippsen P."/>
        </authorList>
    </citation>
    <scope>NUCLEOTIDE SEQUENCE [LARGE SCALE GENOMIC DNA]</scope>
    <source>
        <strain evidence="11">ATCC 10895 / CBS 109.51 / FGSC 9923 / NRRL Y-1056</strain>
    </source>
</reference>
<dbReference type="GO" id="GO:0009277">
    <property type="term" value="C:fungal-type cell wall"/>
    <property type="evidence" value="ECO:0000318"/>
    <property type="project" value="GO_Central"/>
</dbReference>
<dbReference type="eggNOG" id="ENOG502QSTV">
    <property type="taxonomic scope" value="Eukaryota"/>
</dbReference>
<evidence type="ECO:0000259" key="9">
    <source>
        <dbReference type="Pfam" id="PF10290"/>
    </source>
</evidence>
<evidence type="ECO:0000256" key="2">
    <source>
        <dbReference type="ARBA" id="ARBA00006055"/>
    </source>
</evidence>
<evidence type="ECO:0000256" key="7">
    <source>
        <dbReference type="ARBA" id="ARBA00023316"/>
    </source>
</evidence>
<evidence type="ECO:0000256" key="6">
    <source>
        <dbReference type="ARBA" id="ARBA00023295"/>
    </source>
</evidence>
<keyword evidence="5" id="KW-0378">Hydrolase</keyword>
<dbReference type="OrthoDB" id="118256at2759"/>
<evidence type="ECO:0000256" key="5">
    <source>
        <dbReference type="ARBA" id="ARBA00022801"/>
    </source>
</evidence>
<comment type="catalytic activity">
    <reaction evidence="1">
        <text>Hydrolysis of (1-&gt;3)-beta-D-glucosidic linkages in (1-&gt;3)-beta-D-glucans.</text>
        <dbReference type="EC" id="3.2.1.39"/>
    </reaction>
</comment>
<comment type="similarity">
    <text evidence="2">Belongs to the PGA52 family.</text>
</comment>
<evidence type="ECO:0000256" key="4">
    <source>
        <dbReference type="ARBA" id="ARBA00022729"/>
    </source>
</evidence>
<dbReference type="InterPro" id="IPR018807">
    <property type="entry name" value="YJL171C/Tos1_N"/>
</dbReference>
<dbReference type="FunCoup" id="Q757Z0">
    <property type="interactions" value="2"/>
</dbReference>
<dbReference type="PANTHER" id="PTHR31737:SF3">
    <property type="entry name" value="CELL WALL PROTEIN YJL171C"/>
    <property type="match status" value="1"/>
</dbReference>
<dbReference type="InterPro" id="IPR018805">
    <property type="entry name" value="YJL171C/Tos1_C"/>
</dbReference>
<feature type="domain" description="Cell wall protein YJL171C/Tos1 C-terminal" evidence="8">
    <location>
        <begin position="117"/>
        <end position="350"/>
    </location>
</feature>
<dbReference type="EMBL" id="AE016818">
    <property type="protein sequence ID" value="AAS52555.2"/>
    <property type="molecule type" value="Genomic_DNA"/>
</dbReference>
<feature type="domain" description="Cell wall protein YJL171C/Tos1 N-terminal" evidence="9">
    <location>
        <begin position="41"/>
        <end position="106"/>
    </location>
</feature>
<protein>
    <recommendedName>
        <fullName evidence="3">glucan endo-1,3-beta-D-glucosidase</fullName>
        <ecNumber evidence="3">3.2.1.39</ecNumber>
    </recommendedName>
</protein>
<dbReference type="PANTHER" id="PTHR31737">
    <property type="entry name" value="PROTEIN TOS1"/>
    <property type="match status" value="1"/>
</dbReference>
<evidence type="ECO:0000313" key="10">
    <source>
        <dbReference type="EMBL" id="AAS52555.2"/>
    </source>
</evidence>
<evidence type="ECO:0000259" key="8">
    <source>
        <dbReference type="Pfam" id="PF10287"/>
    </source>
</evidence>
<dbReference type="STRING" id="284811.Q757Z0"/>
<dbReference type="GO" id="GO:0042973">
    <property type="term" value="F:glucan endo-1,3-beta-D-glucosidase activity"/>
    <property type="evidence" value="ECO:0007669"/>
    <property type="project" value="UniProtKB-EC"/>
</dbReference>
<dbReference type="AlphaFoldDB" id="Q757Z0"/>
<dbReference type="Pfam" id="PF10290">
    <property type="entry name" value="YJL171C_Tos1_N"/>
    <property type="match status" value="1"/>
</dbReference>
<reference evidence="11" key="2">
    <citation type="journal article" date="2013" name="G3 (Bethesda)">
        <title>Genomes of Ashbya fungi isolated from insects reveal four mating-type loci, numerous translocations, lack of transposons, and distinct gene duplications.</title>
        <authorList>
            <person name="Dietrich F.S."/>
            <person name="Voegeli S."/>
            <person name="Kuo S."/>
            <person name="Philippsen P."/>
        </authorList>
    </citation>
    <scope>GENOME REANNOTATION</scope>
    <source>
        <strain evidence="11">ATCC 10895 / CBS 109.51 / FGSC 9923 / NRRL Y-1056</strain>
    </source>
</reference>
<proteinExistence type="inferred from homology"/>
<dbReference type="RefSeq" id="NP_984731.2">
    <property type="nucleotide sequence ID" value="NM_210085.2"/>
</dbReference>
<evidence type="ECO:0000256" key="3">
    <source>
        <dbReference type="ARBA" id="ARBA00012780"/>
    </source>
</evidence>
<keyword evidence="6" id="KW-0326">Glycosidase</keyword>
<dbReference type="InParanoid" id="Q757Z0"/>
<dbReference type="Proteomes" id="UP000000591">
    <property type="component" value="Chromosome V"/>
</dbReference>